<dbReference type="PROSITE" id="PS50885">
    <property type="entry name" value="HAMP"/>
    <property type="match status" value="1"/>
</dbReference>
<dbReference type="SMART" id="SM00065">
    <property type="entry name" value="GAF"/>
    <property type="match status" value="1"/>
</dbReference>
<dbReference type="SMART" id="SM00304">
    <property type="entry name" value="HAMP"/>
    <property type="match status" value="1"/>
</dbReference>
<dbReference type="InterPro" id="IPR003661">
    <property type="entry name" value="HisK_dim/P_dom"/>
</dbReference>
<dbReference type="InterPro" id="IPR036890">
    <property type="entry name" value="HATPase_C_sf"/>
</dbReference>
<dbReference type="InterPro" id="IPR013656">
    <property type="entry name" value="PAS_4"/>
</dbReference>
<organism evidence="19 20">
    <name type="scientific">Stigmatella aurantiaca</name>
    <dbReference type="NCBI Taxonomy" id="41"/>
    <lineage>
        <taxon>Bacteria</taxon>
        <taxon>Pseudomonadati</taxon>
        <taxon>Myxococcota</taxon>
        <taxon>Myxococcia</taxon>
        <taxon>Myxococcales</taxon>
        <taxon>Cystobacterineae</taxon>
        <taxon>Archangiaceae</taxon>
        <taxon>Stigmatella</taxon>
    </lineage>
</organism>
<dbReference type="InterPro" id="IPR029016">
    <property type="entry name" value="GAF-like_dom_sf"/>
</dbReference>
<keyword evidence="12" id="KW-0902">Two-component regulatory system</keyword>
<dbReference type="EC" id="2.7.13.3" evidence="3"/>
<feature type="transmembrane region" description="Helical" evidence="14">
    <location>
        <begin position="287"/>
        <end position="307"/>
    </location>
</feature>
<dbReference type="Pfam" id="PF13185">
    <property type="entry name" value="GAF_2"/>
    <property type="match status" value="1"/>
</dbReference>
<keyword evidence="9" id="KW-0418">Kinase</keyword>
<evidence type="ECO:0000313" key="19">
    <source>
        <dbReference type="EMBL" id="SEM34348.1"/>
    </source>
</evidence>
<comment type="catalytic activity">
    <reaction evidence="1">
        <text>ATP + protein L-histidine = ADP + protein N-phospho-L-histidine.</text>
        <dbReference type="EC" id="2.7.13.3"/>
    </reaction>
</comment>
<keyword evidence="6" id="KW-0808">Transferase</keyword>
<gene>
    <name evidence="19" type="ORF">SAMN05444354_11562</name>
</gene>
<dbReference type="Proteomes" id="UP000182719">
    <property type="component" value="Unassembled WGS sequence"/>
</dbReference>
<evidence type="ECO:0000256" key="5">
    <source>
        <dbReference type="ARBA" id="ARBA00022553"/>
    </source>
</evidence>
<dbReference type="Pfam" id="PF08448">
    <property type="entry name" value="PAS_4"/>
    <property type="match status" value="1"/>
</dbReference>
<dbReference type="InterPro" id="IPR035965">
    <property type="entry name" value="PAS-like_dom_sf"/>
</dbReference>
<evidence type="ECO:0000256" key="12">
    <source>
        <dbReference type="ARBA" id="ARBA00023012"/>
    </source>
</evidence>
<keyword evidence="5" id="KW-0597">Phosphoprotein</keyword>
<dbReference type="GO" id="GO:0000156">
    <property type="term" value="F:phosphorelay response regulator activity"/>
    <property type="evidence" value="ECO:0007669"/>
    <property type="project" value="TreeGrafter"/>
</dbReference>
<keyword evidence="20" id="KW-1185">Reference proteome</keyword>
<dbReference type="CDD" id="cd00130">
    <property type="entry name" value="PAS"/>
    <property type="match status" value="1"/>
</dbReference>
<dbReference type="InterPro" id="IPR003660">
    <property type="entry name" value="HAMP_dom"/>
</dbReference>
<dbReference type="Gene3D" id="1.10.287.130">
    <property type="match status" value="1"/>
</dbReference>
<evidence type="ECO:0000256" key="8">
    <source>
        <dbReference type="ARBA" id="ARBA00022741"/>
    </source>
</evidence>
<evidence type="ECO:0000256" key="14">
    <source>
        <dbReference type="SAM" id="Phobius"/>
    </source>
</evidence>
<evidence type="ECO:0000256" key="1">
    <source>
        <dbReference type="ARBA" id="ARBA00000085"/>
    </source>
</evidence>
<dbReference type="PROSITE" id="PS50112">
    <property type="entry name" value="PAS"/>
    <property type="match status" value="1"/>
</dbReference>
<evidence type="ECO:0000256" key="10">
    <source>
        <dbReference type="ARBA" id="ARBA00022840"/>
    </source>
</evidence>
<dbReference type="CDD" id="cd00075">
    <property type="entry name" value="HATPase"/>
    <property type="match status" value="1"/>
</dbReference>
<dbReference type="Gene3D" id="3.30.565.10">
    <property type="entry name" value="Histidine kinase-like ATPase, C-terminal domain"/>
    <property type="match status" value="1"/>
</dbReference>
<dbReference type="InterPro" id="IPR003594">
    <property type="entry name" value="HATPase_dom"/>
</dbReference>
<dbReference type="OrthoDB" id="5522808at2"/>
<feature type="domain" description="HAMP" evidence="18">
    <location>
        <begin position="306"/>
        <end position="358"/>
    </location>
</feature>
<protein>
    <recommendedName>
        <fullName evidence="3">histidine kinase</fullName>
        <ecNumber evidence="3">2.7.13.3</ecNumber>
    </recommendedName>
</protein>
<reference evidence="20" key="1">
    <citation type="submission" date="2016-10" db="EMBL/GenBank/DDBJ databases">
        <authorList>
            <person name="Varghese N."/>
            <person name="Submissions S."/>
        </authorList>
    </citation>
    <scope>NUCLEOTIDE SEQUENCE [LARGE SCALE GENOMIC DNA]</scope>
    <source>
        <strain evidence="20">DSM 17044</strain>
    </source>
</reference>
<dbReference type="GO" id="GO:0005886">
    <property type="term" value="C:plasma membrane"/>
    <property type="evidence" value="ECO:0007669"/>
    <property type="project" value="UniProtKB-SubCell"/>
</dbReference>
<dbReference type="Pfam" id="PF00512">
    <property type="entry name" value="HisKA"/>
    <property type="match status" value="1"/>
</dbReference>
<dbReference type="InterPro" id="IPR000014">
    <property type="entry name" value="PAS"/>
</dbReference>
<evidence type="ECO:0000259" key="16">
    <source>
        <dbReference type="PROSITE" id="PS50112"/>
    </source>
</evidence>
<dbReference type="SUPFAM" id="SSF158472">
    <property type="entry name" value="HAMP domain-like"/>
    <property type="match status" value="1"/>
</dbReference>
<keyword evidence="8" id="KW-0547">Nucleotide-binding</keyword>
<dbReference type="InterPro" id="IPR036097">
    <property type="entry name" value="HisK_dim/P_sf"/>
</dbReference>
<dbReference type="Pfam" id="PF02518">
    <property type="entry name" value="HATPase_c"/>
    <property type="match status" value="1"/>
</dbReference>
<evidence type="ECO:0000259" key="18">
    <source>
        <dbReference type="PROSITE" id="PS50885"/>
    </source>
</evidence>
<evidence type="ECO:0000259" key="15">
    <source>
        <dbReference type="PROSITE" id="PS50109"/>
    </source>
</evidence>
<dbReference type="Gene3D" id="3.30.450.20">
    <property type="entry name" value="PAS domain"/>
    <property type="match status" value="2"/>
</dbReference>
<comment type="subcellular location">
    <subcellularLocation>
        <location evidence="2">Cell membrane</location>
        <topology evidence="2">Multi-pass membrane protein</topology>
    </subcellularLocation>
</comment>
<feature type="domain" description="PAC" evidence="17">
    <location>
        <begin position="451"/>
        <end position="503"/>
    </location>
</feature>
<dbReference type="RefSeq" id="WP_075009088.1">
    <property type="nucleotide sequence ID" value="NZ_FOAP01000015.1"/>
</dbReference>
<evidence type="ECO:0000256" key="2">
    <source>
        <dbReference type="ARBA" id="ARBA00004651"/>
    </source>
</evidence>
<proteinExistence type="predicted"/>
<dbReference type="CDD" id="cd12914">
    <property type="entry name" value="PDC1_DGC_like"/>
    <property type="match status" value="1"/>
</dbReference>
<evidence type="ECO:0000259" key="17">
    <source>
        <dbReference type="PROSITE" id="PS50113"/>
    </source>
</evidence>
<dbReference type="CDD" id="cd00082">
    <property type="entry name" value="HisKA"/>
    <property type="match status" value="1"/>
</dbReference>
<dbReference type="Gene3D" id="3.30.450.40">
    <property type="match status" value="1"/>
</dbReference>
<dbReference type="AlphaFoldDB" id="A0A1H7XM96"/>
<dbReference type="InterPro" id="IPR033479">
    <property type="entry name" value="dCache_1"/>
</dbReference>
<dbReference type="InterPro" id="IPR003018">
    <property type="entry name" value="GAF"/>
</dbReference>
<evidence type="ECO:0000256" key="13">
    <source>
        <dbReference type="ARBA" id="ARBA00023136"/>
    </source>
</evidence>
<evidence type="ECO:0000256" key="11">
    <source>
        <dbReference type="ARBA" id="ARBA00022989"/>
    </source>
</evidence>
<dbReference type="InterPro" id="IPR004358">
    <property type="entry name" value="Sig_transdc_His_kin-like_C"/>
</dbReference>
<dbReference type="SUPFAM" id="SSF55781">
    <property type="entry name" value="GAF domain-like"/>
    <property type="match status" value="1"/>
</dbReference>
<dbReference type="GO" id="GO:0030295">
    <property type="term" value="F:protein kinase activator activity"/>
    <property type="evidence" value="ECO:0007669"/>
    <property type="project" value="TreeGrafter"/>
</dbReference>
<dbReference type="InterPro" id="IPR000700">
    <property type="entry name" value="PAS-assoc_C"/>
</dbReference>
<accession>A0A1H7XM96</accession>
<evidence type="ECO:0000256" key="9">
    <source>
        <dbReference type="ARBA" id="ARBA00022777"/>
    </source>
</evidence>
<name>A0A1H7XM96_STIAU</name>
<dbReference type="PANTHER" id="PTHR42878">
    <property type="entry name" value="TWO-COMPONENT HISTIDINE KINASE"/>
    <property type="match status" value="1"/>
</dbReference>
<keyword evidence="13 14" id="KW-0472">Membrane</keyword>
<dbReference type="PROSITE" id="PS50109">
    <property type="entry name" value="HIS_KIN"/>
    <property type="match status" value="1"/>
</dbReference>
<dbReference type="SUPFAM" id="SSF55874">
    <property type="entry name" value="ATPase domain of HSP90 chaperone/DNA topoisomerase II/histidine kinase"/>
    <property type="match status" value="1"/>
</dbReference>
<dbReference type="GO" id="GO:0007234">
    <property type="term" value="P:osmosensory signaling via phosphorelay pathway"/>
    <property type="evidence" value="ECO:0007669"/>
    <property type="project" value="TreeGrafter"/>
</dbReference>
<dbReference type="SMART" id="SM00387">
    <property type="entry name" value="HATPase_c"/>
    <property type="match status" value="1"/>
</dbReference>
<dbReference type="PROSITE" id="PS50113">
    <property type="entry name" value="PAC"/>
    <property type="match status" value="1"/>
</dbReference>
<evidence type="ECO:0000256" key="7">
    <source>
        <dbReference type="ARBA" id="ARBA00022692"/>
    </source>
</evidence>
<dbReference type="PANTHER" id="PTHR42878:SF7">
    <property type="entry name" value="SENSOR HISTIDINE KINASE GLRK"/>
    <property type="match status" value="1"/>
</dbReference>
<dbReference type="SUPFAM" id="SSF55785">
    <property type="entry name" value="PYP-like sensor domain (PAS domain)"/>
    <property type="match status" value="1"/>
</dbReference>
<keyword evidence="4" id="KW-1003">Cell membrane</keyword>
<dbReference type="EMBL" id="FOAP01000015">
    <property type="protein sequence ID" value="SEM34348.1"/>
    <property type="molecule type" value="Genomic_DNA"/>
</dbReference>
<evidence type="ECO:0000256" key="6">
    <source>
        <dbReference type="ARBA" id="ARBA00022679"/>
    </source>
</evidence>
<evidence type="ECO:0000313" key="20">
    <source>
        <dbReference type="Proteomes" id="UP000182719"/>
    </source>
</evidence>
<keyword evidence="10" id="KW-0067">ATP-binding</keyword>
<dbReference type="GO" id="GO:0000155">
    <property type="term" value="F:phosphorelay sensor kinase activity"/>
    <property type="evidence" value="ECO:0007669"/>
    <property type="project" value="InterPro"/>
</dbReference>
<dbReference type="Pfam" id="PF02743">
    <property type="entry name" value="dCache_1"/>
    <property type="match status" value="1"/>
</dbReference>
<dbReference type="GO" id="GO:0005524">
    <property type="term" value="F:ATP binding"/>
    <property type="evidence" value="ECO:0007669"/>
    <property type="project" value="UniProtKB-KW"/>
</dbReference>
<feature type="domain" description="PAS" evidence="16">
    <location>
        <begin position="370"/>
        <end position="448"/>
    </location>
</feature>
<feature type="domain" description="Histidine kinase" evidence="15">
    <location>
        <begin position="686"/>
        <end position="900"/>
    </location>
</feature>
<keyword evidence="7 14" id="KW-0812">Transmembrane</keyword>
<evidence type="ECO:0000256" key="3">
    <source>
        <dbReference type="ARBA" id="ARBA00012438"/>
    </source>
</evidence>
<dbReference type="SMART" id="SM00388">
    <property type="entry name" value="HisKA"/>
    <property type="match status" value="1"/>
</dbReference>
<dbReference type="CDD" id="cd06225">
    <property type="entry name" value="HAMP"/>
    <property type="match status" value="1"/>
</dbReference>
<dbReference type="Gene3D" id="6.10.340.10">
    <property type="match status" value="1"/>
</dbReference>
<dbReference type="InterPro" id="IPR050351">
    <property type="entry name" value="BphY/WalK/GraS-like"/>
</dbReference>
<dbReference type="NCBIfam" id="TIGR00229">
    <property type="entry name" value="sensory_box"/>
    <property type="match status" value="1"/>
</dbReference>
<keyword evidence="11 14" id="KW-1133">Transmembrane helix</keyword>
<dbReference type="SUPFAM" id="SSF47384">
    <property type="entry name" value="Homodimeric domain of signal transducing histidine kinase"/>
    <property type="match status" value="1"/>
</dbReference>
<evidence type="ECO:0000256" key="4">
    <source>
        <dbReference type="ARBA" id="ARBA00022475"/>
    </source>
</evidence>
<dbReference type="InterPro" id="IPR005467">
    <property type="entry name" value="His_kinase_dom"/>
</dbReference>
<sequence length="922" mass="101551">MPRLPFHRKLLLAFAAVLLPVLVLLCADFVLNLRRTQQSLLEAQSLTAQAVAVQVSDALDSAVELGWTLANDPLVRTLDPSRLDGHLQQLSVHLPRFDAIGVYDARGLNRGWGDPNVPAEPRLNIADRPYFQQAMATNAPVISEVLQLRRPDRVAMLVCVPIRDALGQPVGVVNVVMQTERLAQRYLPSRLQSGQDILLMDPRGRLAFHTGYPLLSTTQSLAFSTWAPLQEVLAGHRVMLDRFVHPLTQEPSLGVFVPIPRHPWVVGVAAPRHIALAPLYEGLHTKLLAFGGILLLSGLIAAVMARLHSRPVRLLQTLAHALGRGELSRRAHIRTGDELEELGTAFNQMAEQTAQRQQEVERLRAEAEHHAGQLRAIIASVPDAIFLARPGGHLCGANPAGLRLLGLEPPTPLELPLDALLRRHHLCHPDGRPLRLEELPLSRALSGETFTEVEMRMVDASGELRQLSVNGAPVRDAAGNIILGEAVIRDITGRKKDEEERCRLLEKERALARIGQALVREVELERIAHVASEQSLHALGADAVGLWLVQPEHQRLTLLVSHGLSKTVRERCRELAFAMPLLTAQAAREETLQVIEDIQMASGPPALSYQLALEEGFRSMVSVPLHSRGHLVGVMTCFFYAPRVFSARELEFHTTVGQLSAVAIEKARLFQEVREALRLREEFMSAAAHELRTPVTTIQTWADILSRMEEGSTRQQKGLAAIARSTRRLARLVEHLFTAVWMAPGLPKLERERLDLRALVTERVKLLSRTTENPIHLHAGEGAVVDADPQRMGEAVAHLLENAIRYSPPGGPIEVRLGCEGSQAWVSVRDAGPGIPPERQPHVFEPLYEPLPSGMPGYVGVVGMGLHLSWQIIEAHGGRIWLESAPGEGSTFCFSLPLRRGEVPSASVREGGLKSGAQYRTL</sequence>
<dbReference type="PRINTS" id="PR00344">
    <property type="entry name" value="BCTRLSENSOR"/>
</dbReference>
<dbReference type="Pfam" id="PF00672">
    <property type="entry name" value="HAMP"/>
    <property type="match status" value="1"/>
</dbReference>